<dbReference type="InterPro" id="IPR036641">
    <property type="entry name" value="HPT_dom_sf"/>
</dbReference>
<feature type="modified residue" description="Phosphohistidine" evidence="1">
    <location>
        <position position="86"/>
    </location>
</feature>
<dbReference type="EMBL" id="MPSH01000001">
    <property type="protein sequence ID" value="PNH36404.1"/>
    <property type="molecule type" value="Genomic_DNA"/>
</dbReference>
<dbReference type="EMBL" id="RSDZ01000004">
    <property type="protein sequence ID" value="RXG50603.1"/>
    <property type="molecule type" value="Genomic_DNA"/>
</dbReference>
<dbReference type="GO" id="GO:0000160">
    <property type="term" value="P:phosphorelay signal transduction system"/>
    <property type="evidence" value="ECO:0007669"/>
    <property type="project" value="InterPro"/>
</dbReference>
<dbReference type="AlphaFoldDB" id="A0A2J8F8H0"/>
<proteinExistence type="predicted"/>
<dbReference type="GO" id="GO:0005634">
    <property type="term" value="C:nucleus"/>
    <property type="evidence" value="ECO:0007669"/>
    <property type="project" value="TreeGrafter"/>
</dbReference>
<reference evidence="5 7" key="2">
    <citation type="submission" date="2018-12" db="EMBL/GenBank/DDBJ databases">
        <title>Genome of Verticillium dahliae isolate Getta Getta.</title>
        <authorList>
            <person name="Gardiner D.M."/>
        </authorList>
    </citation>
    <scope>NUCLEOTIDE SEQUENCE [LARGE SCALE GENOMIC DNA]</scope>
    <source>
        <strain evidence="5 7">Getta Getta</strain>
    </source>
</reference>
<evidence type="ECO:0000313" key="4">
    <source>
        <dbReference type="EMBL" id="PNH36404.1"/>
    </source>
</evidence>
<protein>
    <recommendedName>
        <fullName evidence="3">HPt domain-containing protein</fullName>
    </recommendedName>
</protein>
<dbReference type="InterPro" id="IPR045871">
    <property type="entry name" value="AHP1-5/YPD1"/>
</dbReference>
<dbReference type="GO" id="GO:0009927">
    <property type="term" value="F:histidine phosphotransfer kinase activity"/>
    <property type="evidence" value="ECO:0007669"/>
    <property type="project" value="InterPro"/>
</dbReference>
<accession>A0A2J8F8H0</accession>
<dbReference type="Proteomes" id="UP000236305">
    <property type="component" value="Unassembled WGS sequence"/>
</dbReference>
<evidence type="ECO:0000259" key="3">
    <source>
        <dbReference type="PROSITE" id="PS50894"/>
    </source>
</evidence>
<dbReference type="InterPro" id="IPR008207">
    <property type="entry name" value="Sig_transdc_His_kin_Hpt_dom"/>
</dbReference>
<dbReference type="PROSITE" id="PS50894">
    <property type="entry name" value="HPT"/>
    <property type="match status" value="1"/>
</dbReference>
<dbReference type="GO" id="GO:0005737">
    <property type="term" value="C:cytoplasm"/>
    <property type="evidence" value="ECO:0007669"/>
    <property type="project" value="TreeGrafter"/>
</dbReference>
<evidence type="ECO:0000313" key="7">
    <source>
        <dbReference type="Proteomes" id="UP000288725"/>
    </source>
</evidence>
<dbReference type="SMART" id="SM00073">
    <property type="entry name" value="HPT"/>
    <property type="match status" value="1"/>
</dbReference>
<feature type="domain" description="HPt" evidence="3">
    <location>
        <begin position="47"/>
        <end position="152"/>
    </location>
</feature>
<keyword evidence="1" id="KW-0597">Phosphoprotein</keyword>
<dbReference type="Pfam" id="PF01627">
    <property type="entry name" value="Hpt"/>
    <property type="match status" value="1"/>
</dbReference>
<comment type="caution">
    <text evidence="5">The sequence shown here is derived from an EMBL/GenBank/DDBJ whole genome shotgun (WGS) entry which is preliminary data.</text>
</comment>
<feature type="region of interest" description="Disordered" evidence="2">
    <location>
        <begin position="1"/>
        <end position="22"/>
    </location>
</feature>
<evidence type="ECO:0000256" key="2">
    <source>
        <dbReference type="SAM" id="MobiDB-lite"/>
    </source>
</evidence>
<sequence>MPAAEVANSDDGSRDDAPSDVVGLEDLGDAVDMATFNQILEMDEPGECEFSQSIVEGFFEQAEETITSMKEELENKELEKLSSLGHFLKGSSATLGLVKVRDNCEKIQRFGKKEKEDGSPLLDEKVCLEKIAETLKTLETDYADVEQVLKQYFEGRAAAD</sequence>
<dbReference type="OrthoDB" id="1673781at2759"/>
<evidence type="ECO:0000256" key="1">
    <source>
        <dbReference type="PROSITE-ProRule" id="PRU00110"/>
    </source>
</evidence>
<evidence type="ECO:0000313" key="5">
    <source>
        <dbReference type="EMBL" id="RXG50603.1"/>
    </source>
</evidence>
<dbReference type="GO" id="GO:0043424">
    <property type="term" value="F:protein histidine kinase binding"/>
    <property type="evidence" value="ECO:0007669"/>
    <property type="project" value="InterPro"/>
</dbReference>
<dbReference type="OMA" id="QTFKKMD"/>
<dbReference type="Gene3D" id="1.20.120.160">
    <property type="entry name" value="HPT domain"/>
    <property type="match status" value="1"/>
</dbReference>
<evidence type="ECO:0000313" key="6">
    <source>
        <dbReference type="Proteomes" id="UP000236305"/>
    </source>
</evidence>
<reference evidence="4 6" key="1">
    <citation type="submission" date="2017-12" db="EMBL/GenBank/DDBJ databases">
        <title>Comparative genomics yields insights into virulence evolution of Verticillium dahliae.</title>
        <authorList>
            <person name="Fan R."/>
            <person name="Armitage A.D."/>
            <person name="Cascant-Lopez E."/>
            <person name="Sobczyk M."/>
            <person name="Cockerton H.M."/>
            <person name="Harrison R.J."/>
        </authorList>
    </citation>
    <scope>NUCLEOTIDE SEQUENCE [LARGE SCALE GENOMIC DNA]</scope>
    <source>
        <strain evidence="4 6">12008</strain>
    </source>
</reference>
<dbReference type="PANTHER" id="PTHR28242">
    <property type="entry name" value="PHOSPHORELAY INTERMEDIATE PROTEIN YPD1"/>
    <property type="match status" value="1"/>
</dbReference>
<dbReference type="SUPFAM" id="SSF47226">
    <property type="entry name" value="Histidine-containing phosphotransfer domain, HPT domain"/>
    <property type="match status" value="1"/>
</dbReference>
<organism evidence="5 7">
    <name type="scientific">Verticillium dahliae</name>
    <name type="common">Verticillium wilt</name>
    <dbReference type="NCBI Taxonomy" id="27337"/>
    <lineage>
        <taxon>Eukaryota</taxon>
        <taxon>Fungi</taxon>
        <taxon>Dikarya</taxon>
        <taxon>Ascomycota</taxon>
        <taxon>Pezizomycotina</taxon>
        <taxon>Sordariomycetes</taxon>
        <taxon>Hypocreomycetidae</taxon>
        <taxon>Glomerellales</taxon>
        <taxon>Plectosphaerellaceae</taxon>
        <taxon>Verticillium</taxon>
    </lineage>
</organism>
<name>A0A2J8F8H0_VERDA</name>
<dbReference type="Proteomes" id="UP000288725">
    <property type="component" value="Chromosome 5"/>
</dbReference>
<dbReference type="PANTHER" id="PTHR28242:SF52">
    <property type="entry name" value="PHOSPHORELAY INTERMEDIATE PROTEIN YPD1"/>
    <property type="match status" value="1"/>
</dbReference>
<dbReference type="SMR" id="A0A2J8F8H0"/>
<gene>
    <name evidence="4" type="ORF">BJF96_g307</name>
    <name evidence="5" type="ORF">VDGE_06915</name>
</gene>